<keyword evidence="2" id="KW-1133">Transmembrane helix</keyword>
<evidence type="ECO:0000256" key="2">
    <source>
        <dbReference type="SAM" id="Phobius"/>
    </source>
</evidence>
<name>A0A2I0KV70_PUNGR</name>
<protein>
    <submittedName>
        <fullName evidence="3">Uncharacterized protein</fullName>
    </submittedName>
</protein>
<comment type="caution">
    <text evidence="3">The sequence shown here is derived from an EMBL/GenBank/DDBJ whole genome shotgun (WGS) entry which is preliminary data.</text>
</comment>
<feature type="region of interest" description="Disordered" evidence="1">
    <location>
        <begin position="139"/>
        <end position="171"/>
    </location>
</feature>
<dbReference type="AlphaFoldDB" id="A0A2I0KV70"/>
<keyword evidence="2" id="KW-0812">Transmembrane</keyword>
<evidence type="ECO:0000313" key="4">
    <source>
        <dbReference type="Proteomes" id="UP000233551"/>
    </source>
</evidence>
<dbReference type="Proteomes" id="UP000233551">
    <property type="component" value="Unassembled WGS sequence"/>
</dbReference>
<feature type="compositionally biased region" description="Basic and acidic residues" evidence="1">
    <location>
        <begin position="141"/>
        <end position="155"/>
    </location>
</feature>
<evidence type="ECO:0000313" key="3">
    <source>
        <dbReference type="EMBL" id="PKI72243.1"/>
    </source>
</evidence>
<sequence length="302" mass="33322">MARGLKKPVLLHLDDRSEVVRFYLLFVPLCVVLFVSACFRVSFIYLWIGYPGSPVRKASANVRECLGLSRRLLKCARSPCPRASVFASVGPIVNSDPGFGWVTFVEAGGPKWGANSEVGYVVSKYMPSAFYGGLFRGSGKRPSEGCVTDKREKKSPLPVYDPRVEGQTKRGISSHVEELVRYPRTMIHETMVVDFPHESKLRSIKSTRLRQKSKSTLKTAVRPVELPGDSLIAIHTPVPSYLSYRHYSKQGSDSGLDPVPHSGCAHSICMGALDPVIDGLKALDPVQSVTYRLGLEPQQNSK</sequence>
<reference evidence="3 4" key="1">
    <citation type="submission" date="2017-11" db="EMBL/GenBank/DDBJ databases">
        <title>De-novo sequencing of pomegranate (Punica granatum L.) genome.</title>
        <authorList>
            <person name="Akparov Z."/>
            <person name="Amiraslanov A."/>
            <person name="Hajiyeva S."/>
            <person name="Abbasov M."/>
            <person name="Kaur K."/>
            <person name="Hamwieh A."/>
            <person name="Solovyev V."/>
            <person name="Salamov A."/>
            <person name="Braich B."/>
            <person name="Kosarev P."/>
            <person name="Mahmoud A."/>
            <person name="Hajiyev E."/>
            <person name="Babayeva S."/>
            <person name="Izzatullayeva V."/>
            <person name="Mammadov A."/>
            <person name="Mammadov A."/>
            <person name="Sharifova S."/>
            <person name="Ojaghi J."/>
            <person name="Eynullazada K."/>
            <person name="Bayramov B."/>
            <person name="Abdulazimova A."/>
            <person name="Shahmuradov I."/>
        </authorList>
    </citation>
    <scope>NUCLEOTIDE SEQUENCE [LARGE SCALE GENOMIC DNA]</scope>
    <source>
        <strain evidence="4">cv. AG2017</strain>
        <tissue evidence="3">Leaf</tissue>
    </source>
</reference>
<evidence type="ECO:0000256" key="1">
    <source>
        <dbReference type="SAM" id="MobiDB-lite"/>
    </source>
</evidence>
<keyword evidence="4" id="KW-1185">Reference proteome</keyword>
<feature type="transmembrane region" description="Helical" evidence="2">
    <location>
        <begin position="20"/>
        <end position="48"/>
    </location>
</feature>
<keyword evidence="2" id="KW-0472">Membrane</keyword>
<gene>
    <name evidence="3" type="ORF">CRG98_007317</name>
</gene>
<dbReference type="EMBL" id="PGOL01000332">
    <property type="protein sequence ID" value="PKI72243.1"/>
    <property type="molecule type" value="Genomic_DNA"/>
</dbReference>
<proteinExistence type="predicted"/>
<organism evidence="3 4">
    <name type="scientific">Punica granatum</name>
    <name type="common">Pomegranate</name>
    <dbReference type="NCBI Taxonomy" id="22663"/>
    <lineage>
        <taxon>Eukaryota</taxon>
        <taxon>Viridiplantae</taxon>
        <taxon>Streptophyta</taxon>
        <taxon>Embryophyta</taxon>
        <taxon>Tracheophyta</taxon>
        <taxon>Spermatophyta</taxon>
        <taxon>Magnoliopsida</taxon>
        <taxon>eudicotyledons</taxon>
        <taxon>Gunneridae</taxon>
        <taxon>Pentapetalae</taxon>
        <taxon>rosids</taxon>
        <taxon>malvids</taxon>
        <taxon>Myrtales</taxon>
        <taxon>Lythraceae</taxon>
        <taxon>Punica</taxon>
    </lineage>
</organism>
<accession>A0A2I0KV70</accession>